<dbReference type="RefSeq" id="WP_010957988.1">
    <property type="nucleotide sequence ID" value="NC_009727.1"/>
</dbReference>
<keyword evidence="1" id="KW-0732">Signal</keyword>
<dbReference type="InterPro" id="IPR021241">
    <property type="entry name" value="CsiV"/>
</dbReference>
<evidence type="ECO:0000313" key="2">
    <source>
        <dbReference type="EMBL" id="ABS77892.1"/>
    </source>
</evidence>
<gene>
    <name evidence="2" type="ordered locus">CBUD_1175</name>
</gene>
<dbReference type="Pfam" id="PF10972">
    <property type="entry name" value="CsiV"/>
    <property type="match status" value="1"/>
</dbReference>
<feature type="chain" id="PRO_5002740039" evidence="1">
    <location>
        <begin position="20"/>
        <end position="168"/>
    </location>
</feature>
<evidence type="ECO:0000313" key="3">
    <source>
        <dbReference type="Proteomes" id="UP000008555"/>
    </source>
</evidence>
<evidence type="ECO:0000256" key="1">
    <source>
        <dbReference type="SAM" id="SignalP"/>
    </source>
</evidence>
<protein>
    <submittedName>
        <fullName evidence="2">Hypothetical exported protein</fullName>
    </submittedName>
</protein>
<dbReference type="Proteomes" id="UP000008555">
    <property type="component" value="Chromosome"/>
</dbReference>
<name>A9KE21_COXBN</name>
<dbReference type="EMBL" id="CP000733">
    <property type="protein sequence ID" value="ABS77892.1"/>
    <property type="molecule type" value="Genomic_DNA"/>
</dbReference>
<reference evidence="2 3" key="1">
    <citation type="journal article" date="2009" name="Infect. Immun.">
        <title>Comparative genomics reveal extensive transposon-mediated genomic plasticity and diversity among potential effector proteins within the genus Coxiella.</title>
        <authorList>
            <person name="Beare P.A."/>
            <person name="Unsworth N."/>
            <person name="Andoh M."/>
            <person name="Voth D.E."/>
            <person name="Omsland A."/>
            <person name="Gilk S.D."/>
            <person name="Williams K.P."/>
            <person name="Sobral B.W."/>
            <person name="Kupko J.J.III."/>
            <person name="Porcella S.F."/>
            <person name="Samuel J.E."/>
            <person name="Heinzen R.A."/>
        </authorList>
    </citation>
    <scope>NUCLEOTIDE SEQUENCE [LARGE SCALE GENOMIC DNA]</scope>
    <source>
        <strain evidence="2 3">Dugway 5J108-111</strain>
    </source>
</reference>
<dbReference type="AlphaFoldDB" id="A9KE21"/>
<dbReference type="HOGENOM" id="CLU_1583747_0_0_6"/>
<feature type="signal peptide" evidence="1">
    <location>
        <begin position="1"/>
        <end position="19"/>
    </location>
</feature>
<organism evidence="2 3">
    <name type="scientific">Coxiella burnetii (strain Dugway 5J108-111)</name>
    <dbReference type="NCBI Taxonomy" id="434922"/>
    <lineage>
        <taxon>Bacteria</taxon>
        <taxon>Pseudomonadati</taxon>
        <taxon>Pseudomonadota</taxon>
        <taxon>Gammaproteobacteria</taxon>
        <taxon>Legionellales</taxon>
        <taxon>Coxiellaceae</taxon>
        <taxon>Coxiella</taxon>
    </lineage>
</organism>
<accession>A9KE21</accession>
<proteinExistence type="predicted"/>
<sequence>MKKLLLLLILSFGCVQAQAKDYQIEMIIFSHFSAQNESEEQWPGLDAGSINFNRARPIYSLPPSQFILKNEQHRLDQSPAYHTLLHIAWRQAVVDAPHARTRLIQGNNVEGTVRVSVQRYLNVALNLVFKNNSNYFYLSQNRRMRSNELNYVDFLLYGVLIKIVPVKG</sequence>
<dbReference type="KEGG" id="cbd:CBUD_1175"/>